<evidence type="ECO:0000313" key="1">
    <source>
        <dbReference type="EMBL" id="TKI81703.1"/>
    </source>
</evidence>
<dbReference type="Proteomes" id="UP000308444">
    <property type="component" value="Unassembled WGS sequence"/>
</dbReference>
<proteinExistence type="predicted"/>
<gene>
    <name evidence="1" type="ORF">FC695_42620</name>
</gene>
<evidence type="ECO:0000313" key="2">
    <source>
        <dbReference type="Proteomes" id="UP000308444"/>
    </source>
</evidence>
<accession>A0A9X8ZYU3</accession>
<keyword evidence="1" id="KW-0167">Capsid protein</keyword>
<protein>
    <submittedName>
        <fullName evidence="1">Spore coat protein</fullName>
    </submittedName>
</protein>
<comment type="caution">
    <text evidence="1">The sequence shown here is derived from an EMBL/GenBank/DDBJ whole genome shotgun (WGS) entry which is preliminary data.</text>
</comment>
<dbReference type="AlphaFoldDB" id="A0A9X8ZYU3"/>
<name>A0A9X8ZYU3_BACCE</name>
<keyword evidence="1" id="KW-0946">Virion</keyword>
<organism evidence="1 2">
    <name type="scientific">Bacillus cereus</name>
    <dbReference type="NCBI Taxonomy" id="1396"/>
    <lineage>
        <taxon>Bacteria</taxon>
        <taxon>Bacillati</taxon>
        <taxon>Bacillota</taxon>
        <taxon>Bacilli</taxon>
        <taxon>Bacillales</taxon>
        <taxon>Bacillaceae</taxon>
        <taxon>Bacillus</taxon>
        <taxon>Bacillus cereus group</taxon>
    </lineage>
</organism>
<dbReference type="EMBL" id="SZOH01004979">
    <property type="protein sequence ID" value="TKI81703.1"/>
    <property type="molecule type" value="Genomic_DNA"/>
</dbReference>
<feature type="non-terminal residue" evidence="1">
    <location>
        <position position="50"/>
    </location>
</feature>
<sequence>MLPSYDFFVHPMYLVELKKDIWSDSPVPAKLTYGKKKYDIDIVYRGAHIR</sequence>
<reference evidence="1 2" key="1">
    <citation type="journal article" date="2019" name="Environ. Microbiol.">
        <title>An active ?-lactamase is a part of an orchestrated cell wall stress resistance network of Bacillus subtilis and related rhizosphere species.</title>
        <authorList>
            <person name="Bucher T."/>
            <person name="Keren-Paz A."/>
            <person name="Hausser J."/>
            <person name="Olender T."/>
            <person name="Cytryn E."/>
            <person name="Kolodkin-Gal I."/>
        </authorList>
    </citation>
    <scope>NUCLEOTIDE SEQUENCE [LARGE SCALE GENOMIC DNA]</scope>
    <source>
        <strain evidence="1 2">I32</strain>
    </source>
</reference>